<sequence length="46" mass="5019">MIRARFEQSTGVRNPVSMAVVGAGQRWFGPTAPRTELSENGFGPVR</sequence>
<dbReference type="EMBL" id="CP023067">
    <property type="protein sequence ID" value="ASY63412.1"/>
    <property type="molecule type" value="Genomic_DNA"/>
</dbReference>
<protein>
    <submittedName>
        <fullName evidence="1">Uncharacterized protein</fullName>
    </submittedName>
</protein>
<dbReference type="Proteomes" id="UP000217211">
    <property type="component" value="Chromosome"/>
</dbReference>
<name>A0A249PCC1_9HYPH</name>
<accession>A0A249PCC1</accession>
<gene>
    <name evidence="1" type="ORF">SJ05684_c19700</name>
</gene>
<organism evidence="1 2">
    <name type="scientific">Sinorhizobium sojae CCBAU 05684</name>
    <dbReference type="NCBI Taxonomy" id="716928"/>
    <lineage>
        <taxon>Bacteria</taxon>
        <taxon>Pseudomonadati</taxon>
        <taxon>Pseudomonadota</taxon>
        <taxon>Alphaproteobacteria</taxon>
        <taxon>Hyphomicrobiales</taxon>
        <taxon>Rhizobiaceae</taxon>
        <taxon>Sinorhizobium/Ensifer group</taxon>
        <taxon>Sinorhizobium</taxon>
    </lineage>
</organism>
<dbReference type="KEGG" id="esj:SJ05684_c19700"/>
<evidence type="ECO:0000313" key="2">
    <source>
        <dbReference type="Proteomes" id="UP000217211"/>
    </source>
</evidence>
<evidence type="ECO:0000313" key="1">
    <source>
        <dbReference type="EMBL" id="ASY63412.1"/>
    </source>
</evidence>
<reference evidence="1 2" key="1">
    <citation type="submission" date="2017-08" db="EMBL/GenBank/DDBJ databases">
        <title>Multipartite genome sequences of Sinorhizobium species nodulating soybeans.</title>
        <authorList>
            <person name="Tian C.F."/>
        </authorList>
    </citation>
    <scope>NUCLEOTIDE SEQUENCE [LARGE SCALE GENOMIC DNA]</scope>
    <source>
        <strain evidence="1 2">CCBAU 05684</strain>
    </source>
</reference>
<keyword evidence="2" id="KW-1185">Reference proteome</keyword>
<proteinExistence type="predicted"/>
<dbReference type="AlphaFoldDB" id="A0A249PCC1"/>